<dbReference type="AlphaFoldDB" id="K0RGS0"/>
<evidence type="ECO:0000313" key="3">
    <source>
        <dbReference type="Proteomes" id="UP000266841"/>
    </source>
</evidence>
<name>K0RGS0_THAOC</name>
<feature type="region of interest" description="Disordered" evidence="1">
    <location>
        <begin position="80"/>
        <end position="109"/>
    </location>
</feature>
<gene>
    <name evidence="2" type="ORF">THAOC_35649</name>
</gene>
<dbReference type="Proteomes" id="UP000266841">
    <property type="component" value="Unassembled WGS sequence"/>
</dbReference>
<keyword evidence="3" id="KW-1185">Reference proteome</keyword>
<evidence type="ECO:0000313" key="2">
    <source>
        <dbReference type="EMBL" id="EJK45722.1"/>
    </source>
</evidence>
<accession>K0RGS0</accession>
<feature type="region of interest" description="Disordered" evidence="1">
    <location>
        <begin position="1"/>
        <end position="65"/>
    </location>
</feature>
<feature type="compositionally biased region" description="Basic and acidic residues" evidence="1">
    <location>
        <begin position="88"/>
        <end position="109"/>
    </location>
</feature>
<sequence length="109" mass="11789">SAVDGQGSEARQAELEARAGSTVDAARSPPRGKVGYVLPVTSCYPGKDGSGVPTGHPNQPRDEPSFRDFAIMLRSLVHASSYWNPAGEKADAGRRRGNERDREEEAREH</sequence>
<organism evidence="2 3">
    <name type="scientific">Thalassiosira oceanica</name>
    <name type="common">Marine diatom</name>
    <dbReference type="NCBI Taxonomy" id="159749"/>
    <lineage>
        <taxon>Eukaryota</taxon>
        <taxon>Sar</taxon>
        <taxon>Stramenopiles</taxon>
        <taxon>Ochrophyta</taxon>
        <taxon>Bacillariophyta</taxon>
        <taxon>Coscinodiscophyceae</taxon>
        <taxon>Thalassiosirophycidae</taxon>
        <taxon>Thalassiosirales</taxon>
        <taxon>Thalassiosiraceae</taxon>
        <taxon>Thalassiosira</taxon>
    </lineage>
</organism>
<feature type="non-terminal residue" evidence="2">
    <location>
        <position position="1"/>
    </location>
</feature>
<evidence type="ECO:0000256" key="1">
    <source>
        <dbReference type="SAM" id="MobiDB-lite"/>
    </source>
</evidence>
<comment type="caution">
    <text evidence="2">The sequence shown here is derived from an EMBL/GenBank/DDBJ whole genome shotgun (WGS) entry which is preliminary data.</text>
</comment>
<proteinExistence type="predicted"/>
<protein>
    <submittedName>
        <fullName evidence="2">Uncharacterized protein</fullName>
    </submittedName>
</protein>
<dbReference type="EMBL" id="AGNL01048296">
    <property type="protein sequence ID" value="EJK45722.1"/>
    <property type="molecule type" value="Genomic_DNA"/>
</dbReference>
<reference evidence="2 3" key="1">
    <citation type="journal article" date="2012" name="Genome Biol.">
        <title>Genome and low-iron response of an oceanic diatom adapted to chronic iron limitation.</title>
        <authorList>
            <person name="Lommer M."/>
            <person name="Specht M."/>
            <person name="Roy A.S."/>
            <person name="Kraemer L."/>
            <person name="Andreson R."/>
            <person name="Gutowska M.A."/>
            <person name="Wolf J."/>
            <person name="Bergner S.V."/>
            <person name="Schilhabel M.B."/>
            <person name="Klostermeier U.C."/>
            <person name="Beiko R.G."/>
            <person name="Rosenstiel P."/>
            <person name="Hippler M."/>
            <person name="Laroche J."/>
        </authorList>
    </citation>
    <scope>NUCLEOTIDE SEQUENCE [LARGE SCALE GENOMIC DNA]</scope>
    <source>
        <strain evidence="2 3">CCMP1005</strain>
    </source>
</reference>